<evidence type="ECO:0000256" key="2">
    <source>
        <dbReference type="ARBA" id="ARBA00022448"/>
    </source>
</evidence>
<keyword evidence="5 12" id="KW-0479">Metal-binding</keyword>
<dbReference type="InterPro" id="IPR050353">
    <property type="entry name" value="PyrK_electron_transfer"/>
</dbReference>
<comment type="cofactor">
    <cofactor evidence="12">
        <name>[2Fe-2S] cluster</name>
        <dbReference type="ChEBI" id="CHEBI:190135"/>
    </cofactor>
    <text evidence="12">Binds 1 [2Fe-2S] cluster per subunit.</text>
</comment>
<reference evidence="14" key="1">
    <citation type="submission" date="2018-12" db="EMBL/GenBank/DDBJ databases">
        <title>Novel natural products biosynthetic potential of the class Ktedonobacteria.</title>
        <authorList>
            <person name="Zheng Y."/>
            <person name="Saitou A."/>
            <person name="Wang C.M."/>
            <person name="Toyoda A."/>
            <person name="Minakuchi Y."/>
            <person name="Sekiguchi Y."/>
            <person name="Ueda K."/>
            <person name="Takano H."/>
            <person name="Sakai Y."/>
            <person name="Yokota A."/>
            <person name="Yabe S."/>
        </authorList>
    </citation>
    <scope>NUCLEOTIDE SEQUENCE</scope>
    <source>
        <strain evidence="14">A3-2</strain>
    </source>
</reference>
<dbReference type="EMBL" id="AP019377">
    <property type="protein sequence ID" value="BBH94121.1"/>
    <property type="molecule type" value="Genomic_DNA"/>
</dbReference>
<keyword evidence="9 12" id="KW-0411">Iron-sulfur</keyword>
<keyword evidence="4 12" id="KW-0001">2Fe-2S</keyword>
<sequence>MRLYRARLLENRQLRQGVHLLELDAPGLAQAVRPGQYCMVRCADEASFDPLLRRPFFIHSVEGGHCRILLQVRGRGTRWLARQPVGEELDLLGPMGQGWRVPARASTLLLVAEGFGVVTLALLAQRASEQGLAVTLVQQVAQAHEGYPPALLPAEVEYHLVTSAGGAHEGKDSSGEMGQPGTLLTLLGNYLSWADVVCLGVSRETALQLYQRFERLRWPGFAQVAVLQPLVCGTGTCLACALETAHGLRLVCQDGPTFDLRDIARG</sequence>
<keyword evidence="7" id="KW-0249">Electron transport</keyword>
<feature type="binding site" evidence="12">
    <location>
        <position position="252"/>
    </location>
    <ligand>
        <name>[2Fe-2S] cluster</name>
        <dbReference type="ChEBI" id="CHEBI:190135"/>
    </ligand>
</feature>
<dbReference type="AlphaFoldDB" id="A0A455T4F5"/>
<dbReference type="Gene3D" id="2.10.240.10">
    <property type="entry name" value="Dihydroorotate dehydrogenase, electron transfer subunit"/>
    <property type="match status" value="1"/>
</dbReference>
<gene>
    <name evidence="14" type="primary">pyrK</name>
    <name evidence="14" type="ORF">KTA_23200</name>
</gene>
<evidence type="ECO:0000256" key="3">
    <source>
        <dbReference type="ARBA" id="ARBA00022630"/>
    </source>
</evidence>
<evidence type="ECO:0000256" key="9">
    <source>
        <dbReference type="ARBA" id="ARBA00023014"/>
    </source>
</evidence>
<evidence type="ECO:0000256" key="1">
    <source>
        <dbReference type="ARBA" id="ARBA00006422"/>
    </source>
</evidence>
<dbReference type="InterPro" id="IPR019480">
    <property type="entry name" value="Dihydroorotate_DH_Fe-S-bd"/>
</dbReference>
<comment type="similarity">
    <text evidence="1">Belongs to the PyrK family.</text>
</comment>
<dbReference type="SUPFAM" id="SSF63380">
    <property type="entry name" value="Riboflavin synthase domain-like"/>
    <property type="match status" value="1"/>
</dbReference>
<feature type="binding site" evidence="12">
    <location>
        <position position="240"/>
    </location>
    <ligand>
        <name>[2Fe-2S] cluster</name>
        <dbReference type="ChEBI" id="CHEBI:190135"/>
    </ligand>
</feature>
<keyword evidence="2" id="KW-0813">Transport</keyword>
<keyword evidence="3 11" id="KW-0285">Flavoprotein</keyword>
<dbReference type="GO" id="GO:0046872">
    <property type="term" value="F:metal ion binding"/>
    <property type="evidence" value="ECO:0007669"/>
    <property type="project" value="UniProtKB-KW"/>
</dbReference>
<evidence type="ECO:0000256" key="10">
    <source>
        <dbReference type="ARBA" id="ARBA00034078"/>
    </source>
</evidence>
<dbReference type="GO" id="GO:0050660">
    <property type="term" value="F:flavin adenine dinucleotide binding"/>
    <property type="evidence" value="ECO:0007669"/>
    <property type="project" value="InterPro"/>
</dbReference>
<dbReference type="GO" id="GO:0051537">
    <property type="term" value="F:2 iron, 2 sulfur cluster binding"/>
    <property type="evidence" value="ECO:0007669"/>
    <property type="project" value="UniProtKB-KW"/>
</dbReference>
<keyword evidence="8 12" id="KW-0408">Iron</keyword>
<dbReference type="InterPro" id="IPR012165">
    <property type="entry name" value="Cyt_c3_hydrogenase_gsu"/>
</dbReference>
<protein>
    <submittedName>
        <fullName evidence="14">Dihydroorotate dehydrogenase B (NAD(+)), electron transfer subunit</fullName>
    </submittedName>
</protein>
<dbReference type="Gene3D" id="2.40.30.10">
    <property type="entry name" value="Translation factors"/>
    <property type="match status" value="1"/>
</dbReference>
<dbReference type="SUPFAM" id="SSF52343">
    <property type="entry name" value="Ferredoxin reductase-like, C-terminal NADP-linked domain"/>
    <property type="match status" value="1"/>
</dbReference>
<dbReference type="Pfam" id="PF10418">
    <property type="entry name" value="DHODB_Fe-S_bind"/>
    <property type="match status" value="1"/>
</dbReference>
<dbReference type="InterPro" id="IPR037117">
    <property type="entry name" value="Dihydroorotate_DH_ele_sf"/>
</dbReference>
<dbReference type="GO" id="GO:0006221">
    <property type="term" value="P:pyrimidine nucleotide biosynthetic process"/>
    <property type="evidence" value="ECO:0007669"/>
    <property type="project" value="InterPro"/>
</dbReference>
<evidence type="ECO:0000313" key="14">
    <source>
        <dbReference type="EMBL" id="BBH94121.1"/>
    </source>
</evidence>
<evidence type="ECO:0000256" key="6">
    <source>
        <dbReference type="ARBA" id="ARBA00022827"/>
    </source>
</evidence>
<dbReference type="InterPro" id="IPR039261">
    <property type="entry name" value="FNR_nucleotide-bd"/>
</dbReference>
<dbReference type="GO" id="GO:0016491">
    <property type="term" value="F:oxidoreductase activity"/>
    <property type="evidence" value="ECO:0007669"/>
    <property type="project" value="InterPro"/>
</dbReference>
<feature type="binding site" evidence="11">
    <location>
        <begin position="76"/>
        <end position="77"/>
    </location>
    <ligand>
        <name>FAD</name>
        <dbReference type="ChEBI" id="CHEBI:57692"/>
    </ligand>
</feature>
<organism evidence="14">
    <name type="scientific">Thermogemmatispora argillosa</name>
    <dbReference type="NCBI Taxonomy" id="2045280"/>
    <lineage>
        <taxon>Bacteria</taxon>
        <taxon>Bacillati</taxon>
        <taxon>Chloroflexota</taxon>
        <taxon>Ktedonobacteria</taxon>
        <taxon>Thermogemmatisporales</taxon>
        <taxon>Thermogemmatisporaceae</taxon>
        <taxon>Thermogemmatispora</taxon>
    </lineage>
</organism>
<name>A0A455T4F5_9CHLR</name>
<comment type="cofactor">
    <cofactor evidence="11">
        <name>FAD</name>
        <dbReference type="ChEBI" id="CHEBI:57692"/>
    </cofactor>
    <text evidence="11">Binds 1 FAD per subunit.</text>
</comment>
<dbReference type="InterPro" id="IPR017938">
    <property type="entry name" value="Riboflavin_synthase-like_b-brl"/>
</dbReference>
<evidence type="ECO:0000256" key="12">
    <source>
        <dbReference type="PIRSR" id="PIRSR006816-2"/>
    </source>
</evidence>
<dbReference type="PIRSF" id="PIRSF006816">
    <property type="entry name" value="Cyc3_hyd_g"/>
    <property type="match status" value="1"/>
</dbReference>
<evidence type="ECO:0000256" key="11">
    <source>
        <dbReference type="PIRSR" id="PIRSR006816-1"/>
    </source>
</evidence>
<feature type="binding site" evidence="12">
    <location>
        <position position="232"/>
    </location>
    <ligand>
        <name>[2Fe-2S] cluster</name>
        <dbReference type="ChEBI" id="CHEBI:190135"/>
    </ligand>
</feature>
<feature type="domain" description="FAD-binding FR-type" evidence="13">
    <location>
        <begin position="1"/>
        <end position="101"/>
    </location>
</feature>
<dbReference type="InterPro" id="IPR017927">
    <property type="entry name" value="FAD-bd_FR_type"/>
</dbReference>
<evidence type="ECO:0000256" key="4">
    <source>
        <dbReference type="ARBA" id="ARBA00022714"/>
    </source>
</evidence>
<feature type="binding site" evidence="12">
    <location>
        <position position="237"/>
    </location>
    <ligand>
        <name>[2Fe-2S] cluster</name>
        <dbReference type="ChEBI" id="CHEBI:190135"/>
    </ligand>
</feature>
<evidence type="ECO:0000256" key="8">
    <source>
        <dbReference type="ARBA" id="ARBA00023004"/>
    </source>
</evidence>
<keyword evidence="6 11" id="KW-0274">FAD</keyword>
<feature type="binding site" evidence="11">
    <location>
        <begin position="69"/>
        <end position="71"/>
    </location>
    <ligand>
        <name>FAD</name>
        <dbReference type="ChEBI" id="CHEBI:57692"/>
    </ligand>
</feature>
<evidence type="ECO:0000259" key="13">
    <source>
        <dbReference type="PROSITE" id="PS51384"/>
    </source>
</evidence>
<evidence type="ECO:0000256" key="7">
    <source>
        <dbReference type="ARBA" id="ARBA00022982"/>
    </source>
</evidence>
<dbReference type="PROSITE" id="PS51384">
    <property type="entry name" value="FAD_FR"/>
    <property type="match status" value="1"/>
</dbReference>
<proteinExistence type="inferred from homology"/>
<evidence type="ECO:0000256" key="5">
    <source>
        <dbReference type="ARBA" id="ARBA00022723"/>
    </source>
</evidence>
<dbReference type="PANTHER" id="PTHR43513">
    <property type="entry name" value="DIHYDROOROTATE DEHYDROGENASE B (NAD(+)), ELECTRON TRANSFER SUBUNIT"/>
    <property type="match status" value="1"/>
</dbReference>
<accession>A0A455T4F5</accession>
<comment type="cofactor">
    <cofactor evidence="10">
        <name>[2Fe-2S] cluster</name>
        <dbReference type="ChEBI" id="CHEBI:190135"/>
    </cofactor>
</comment>
<dbReference type="PANTHER" id="PTHR43513:SF3">
    <property type="entry name" value="DIHYDROOROTATE DEHYDROGENASE B (NAD(+)), ELECTRON TRANSFER SUBUNIT-RELATED"/>
    <property type="match status" value="1"/>
</dbReference>